<dbReference type="EMBL" id="JAOQJF010000020">
    <property type="protein sequence ID" value="MCU6800358.1"/>
    <property type="molecule type" value="Genomic_DNA"/>
</dbReference>
<dbReference type="Proteomes" id="UP001652395">
    <property type="component" value="Unassembled WGS sequence"/>
</dbReference>
<evidence type="ECO:0000313" key="2">
    <source>
        <dbReference type="EMBL" id="MCU6800358.1"/>
    </source>
</evidence>
<name>A0ABT2V0E7_9FIRM</name>
<proteinExistence type="predicted"/>
<gene>
    <name evidence="2" type="ORF">OCV69_10510</name>
</gene>
<dbReference type="InterPro" id="IPR018337">
    <property type="entry name" value="Cell_wall/Cho-bd_repeat"/>
</dbReference>
<protein>
    <submittedName>
        <fullName evidence="2">Uncharacterized protein</fullName>
    </submittedName>
</protein>
<keyword evidence="1" id="KW-0677">Repeat</keyword>
<reference evidence="2 3" key="1">
    <citation type="journal article" date="2021" name="ISME Commun">
        <title>Automated analysis of genomic sequences facilitates high-throughput and comprehensive description of bacteria.</title>
        <authorList>
            <person name="Hitch T.C.A."/>
        </authorList>
    </citation>
    <scope>NUCLEOTIDE SEQUENCE [LARGE SCALE GENOMIC DNA]</scope>
    <source>
        <strain evidence="3">f_CCE</strain>
    </source>
</reference>
<sequence>MHWDLYKIRPVGAMLSNTVTPDGYTVGSDGAWI</sequence>
<evidence type="ECO:0000256" key="1">
    <source>
        <dbReference type="ARBA" id="ARBA00022737"/>
    </source>
</evidence>
<accession>A0ABT2V0E7</accession>
<dbReference type="RefSeq" id="WP_262563093.1">
    <property type="nucleotide sequence ID" value="NZ_JAOQJF010000020.1"/>
</dbReference>
<dbReference type="SUPFAM" id="SSF69360">
    <property type="entry name" value="Cell wall binding repeat"/>
    <property type="match status" value="1"/>
</dbReference>
<comment type="caution">
    <text evidence="2">The sequence shown here is derived from an EMBL/GenBank/DDBJ whole genome shotgun (WGS) entry which is preliminary data.</text>
</comment>
<dbReference type="Pfam" id="PF19085">
    <property type="entry name" value="Choline_bind_2"/>
    <property type="match status" value="1"/>
</dbReference>
<organism evidence="2 3">
    <name type="scientific">Alitiscatomonas aceti</name>
    <dbReference type="NCBI Taxonomy" id="2981724"/>
    <lineage>
        <taxon>Bacteria</taxon>
        <taxon>Bacillati</taxon>
        <taxon>Bacillota</taxon>
        <taxon>Clostridia</taxon>
        <taxon>Lachnospirales</taxon>
        <taxon>Lachnospiraceae</taxon>
        <taxon>Alitiscatomonas</taxon>
    </lineage>
</organism>
<keyword evidence="3" id="KW-1185">Reference proteome</keyword>
<evidence type="ECO:0000313" key="3">
    <source>
        <dbReference type="Proteomes" id="UP001652395"/>
    </source>
</evidence>